<accession>A0ABV2CKE5</accession>
<name>A0ABV2CKE5_9RHOO</name>
<protein>
    <submittedName>
        <fullName evidence="3">Ldh family oxidoreductase</fullName>
    </submittedName>
</protein>
<keyword evidence="4" id="KW-1185">Reference proteome</keyword>
<dbReference type="InterPro" id="IPR003767">
    <property type="entry name" value="Malate/L-lactate_DH-like"/>
</dbReference>
<gene>
    <name evidence="3" type="ORF">ABVT11_00925</name>
</gene>
<comment type="caution">
    <text evidence="3">The sequence shown here is derived from an EMBL/GenBank/DDBJ whole genome shotgun (WGS) entry which is preliminary data.</text>
</comment>
<organism evidence="3 4">
    <name type="scientific">Uliginosibacterium paludis</name>
    <dbReference type="NCBI Taxonomy" id="1615952"/>
    <lineage>
        <taxon>Bacteria</taxon>
        <taxon>Pseudomonadati</taxon>
        <taxon>Pseudomonadota</taxon>
        <taxon>Betaproteobacteria</taxon>
        <taxon>Rhodocyclales</taxon>
        <taxon>Zoogloeaceae</taxon>
        <taxon>Uliginosibacterium</taxon>
    </lineage>
</organism>
<dbReference type="Proteomes" id="UP001548590">
    <property type="component" value="Unassembled WGS sequence"/>
</dbReference>
<dbReference type="EMBL" id="JBEWLZ010000001">
    <property type="protein sequence ID" value="MET1488370.1"/>
    <property type="molecule type" value="Genomic_DNA"/>
</dbReference>
<dbReference type="RefSeq" id="WP_345926431.1">
    <property type="nucleotide sequence ID" value="NZ_JBDIVF010000003.1"/>
</dbReference>
<evidence type="ECO:0000313" key="3">
    <source>
        <dbReference type="EMBL" id="MET1488370.1"/>
    </source>
</evidence>
<evidence type="ECO:0000256" key="2">
    <source>
        <dbReference type="ARBA" id="ARBA00023002"/>
    </source>
</evidence>
<dbReference type="InterPro" id="IPR036111">
    <property type="entry name" value="Mal/L-sulfo/L-lacto_DH-like_sf"/>
</dbReference>
<dbReference type="PANTHER" id="PTHR11091:SF0">
    <property type="entry name" value="MALATE DEHYDROGENASE"/>
    <property type="match status" value="1"/>
</dbReference>
<dbReference type="InterPro" id="IPR043144">
    <property type="entry name" value="Mal/L-sulf/L-lact_DH-like_ah"/>
</dbReference>
<evidence type="ECO:0000313" key="4">
    <source>
        <dbReference type="Proteomes" id="UP001548590"/>
    </source>
</evidence>
<sequence>MQSGTTVPSSLRIPYPALCDLLAAALTKAGLSAACAATEARIMAEADLLGVPSHGIRMLPPLLTAMAEGRVNPSAHWQIERETLATSLLDCENGPGRASACHAMDDAVSRARHCGIGACLARRTTHWGRAHAYAARAAQQGMIGLCMTNAMPTMAAWGATRRIIGNNPIAIGIPQANPDTPLVLDIAMSQAAVGKVNTWKREERDVPPGWGLDAEGRPSQDAAAILAGAVLPFGGHKGAGLALMVELLTAALAGGAFGNEIVGSDRSGLDPDSCKLFIAIDPAAFGGRETLNARVESMLAYLATEAAPFVWPGQRGWAERDANLVAGVPVHLDIVRELAAAGVSLEAAG</sequence>
<comment type="similarity">
    <text evidence="1">Belongs to the LDH2/MDH2 oxidoreductase family.</text>
</comment>
<dbReference type="Pfam" id="PF02615">
    <property type="entry name" value="Ldh_2"/>
    <property type="match status" value="1"/>
</dbReference>
<evidence type="ECO:0000256" key="1">
    <source>
        <dbReference type="ARBA" id="ARBA00006056"/>
    </source>
</evidence>
<reference evidence="3 4" key="1">
    <citation type="submission" date="2024-07" db="EMBL/GenBank/DDBJ databases">
        <title>Uliginosibacterium paludis KCTC:42655.</title>
        <authorList>
            <person name="Kim M.K."/>
        </authorList>
    </citation>
    <scope>NUCLEOTIDE SEQUENCE [LARGE SCALE GENOMIC DNA]</scope>
    <source>
        <strain evidence="3 4">KCTC 42655</strain>
    </source>
</reference>
<dbReference type="Gene3D" id="3.30.1370.60">
    <property type="entry name" value="Hypothetical oxidoreductase yiak, domain 2"/>
    <property type="match status" value="1"/>
</dbReference>
<dbReference type="SUPFAM" id="SSF89733">
    <property type="entry name" value="L-sulfolactate dehydrogenase-like"/>
    <property type="match status" value="1"/>
</dbReference>
<keyword evidence="2" id="KW-0560">Oxidoreductase</keyword>
<dbReference type="InterPro" id="IPR043143">
    <property type="entry name" value="Mal/L-sulf/L-lact_DH-like_NADP"/>
</dbReference>
<dbReference type="Gene3D" id="1.10.1530.10">
    <property type="match status" value="1"/>
</dbReference>
<proteinExistence type="inferred from homology"/>
<dbReference type="PANTHER" id="PTHR11091">
    <property type="entry name" value="OXIDOREDUCTASE-RELATED"/>
    <property type="match status" value="1"/>
</dbReference>